<dbReference type="OrthoDB" id="9795145at2"/>
<dbReference type="PANTHER" id="PTHR36918:SF1">
    <property type="entry name" value="PROTEIN-EXPORT PROTEIN SECB"/>
    <property type="match status" value="1"/>
</dbReference>
<comment type="similarity">
    <text evidence="1 5">Belongs to the SecB family.</text>
</comment>
<dbReference type="GO" id="GO:0051262">
    <property type="term" value="P:protein tetramerization"/>
    <property type="evidence" value="ECO:0007669"/>
    <property type="project" value="InterPro"/>
</dbReference>
<keyword evidence="5" id="KW-0963">Cytoplasm</keyword>
<dbReference type="Proteomes" id="UP000236724">
    <property type="component" value="Unassembled WGS sequence"/>
</dbReference>
<dbReference type="RefSeq" id="WP_103920711.1">
    <property type="nucleotide sequence ID" value="NZ_FMSV02000512.1"/>
</dbReference>
<gene>
    <name evidence="5 6" type="primary">secB</name>
    <name evidence="6" type="ORF">MBHS_02859</name>
</gene>
<dbReference type="HAMAP" id="MF_00821">
    <property type="entry name" value="SecB"/>
    <property type="match status" value="1"/>
</dbReference>
<comment type="subcellular location">
    <subcellularLocation>
        <location evidence="5">Cytoplasm</location>
    </subcellularLocation>
</comment>
<sequence>MSENENPQQNTQQPPQQYVAAQKIYTKDISFETPNTPALFIKPSQQQPQVNFNLSVSSSNQGENLYEVVVNITVTVKMEDKTAFLVELQQAGLFAIAGFAQEQMPYLINSYCPNILFPFVRETVADLVSRGGFPQLLLEPIDFDSLFQQQVQQQQAQQQAQQTEEAGTATVN</sequence>
<dbReference type="Gene3D" id="3.10.420.10">
    <property type="entry name" value="SecB-like"/>
    <property type="match status" value="1"/>
</dbReference>
<proteinExistence type="inferred from homology"/>
<evidence type="ECO:0000256" key="5">
    <source>
        <dbReference type="HAMAP-Rule" id="MF_00821"/>
    </source>
</evidence>
<dbReference type="InterPro" id="IPR003708">
    <property type="entry name" value="SecB"/>
</dbReference>
<dbReference type="AlphaFoldDB" id="A0A1H6FBH6"/>
<dbReference type="SUPFAM" id="SSF54611">
    <property type="entry name" value="SecB-like"/>
    <property type="match status" value="1"/>
</dbReference>
<dbReference type="PANTHER" id="PTHR36918">
    <property type="match status" value="1"/>
</dbReference>
<comment type="function">
    <text evidence="5">One of the proteins required for the normal export of preproteins out of the cell cytoplasm. It is a molecular chaperone that binds to a subset of precursor proteins, maintaining them in a translocation-competent state. It also specifically binds to its receptor SecA.</text>
</comment>
<dbReference type="GO" id="GO:0006457">
    <property type="term" value="P:protein folding"/>
    <property type="evidence" value="ECO:0007669"/>
    <property type="project" value="UniProtKB-UniRule"/>
</dbReference>
<evidence type="ECO:0000256" key="2">
    <source>
        <dbReference type="ARBA" id="ARBA00022448"/>
    </source>
</evidence>
<evidence type="ECO:0000256" key="1">
    <source>
        <dbReference type="ARBA" id="ARBA00009990"/>
    </source>
</evidence>
<organism evidence="6 7">
    <name type="scientific">Candidatus Venteria ishoeyi</name>
    <dbReference type="NCBI Taxonomy" id="1899563"/>
    <lineage>
        <taxon>Bacteria</taxon>
        <taxon>Pseudomonadati</taxon>
        <taxon>Pseudomonadota</taxon>
        <taxon>Gammaproteobacteria</taxon>
        <taxon>Thiotrichales</taxon>
        <taxon>Thiotrichaceae</taxon>
        <taxon>Venteria</taxon>
    </lineage>
</organism>
<dbReference type="InterPro" id="IPR035958">
    <property type="entry name" value="SecB-like_sf"/>
</dbReference>
<dbReference type="EMBL" id="FMSV02000512">
    <property type="protein sequence ID" value="SEH06993.1"/>
    <property type="molecule type" value="Genomic_DNA"/>
</dbReference>
<dbReference type="NCBIfam" id="TIGR00809">
    <property type="entry name" value="secB"/>
    <property type="match status" value="1"/>
</dbReference>
<keyword evidence="3 5" id="KW-0653">Protein transport</keyword>
<evidence type="ECO:0000313" key="6">
    <source>
        <dbReference type="EMBL" id="SEH06993.1"/>
    </source>
</evidence>
<evidence type="ECO:0000256" key="4">
    <source>
        <dbReference type="ARBA" id="ARBA00023010"/>
    </source>
</evidence>
<keyword evidence="2 5" id="KW-0813">Transport</keyword>
<dbReference type="NCBIfam" id="NF004392">
    <property type="entry name" value="PRK05751.1-3"/>
    <property type="match status" value="1"/>
</dbReference>
<dbReference type="PRINTS" id="PR01594">
    <property type="entry name" value="SECBCHAPRONE"/>
</dbReference>
<dbReference type="NCBIfam" id="NF004393">
    <property type="entry name" value="PRK05751.1-4"/>
    <property type="match status" value="1"/>
</dbReference>
<keyword evidence="7" id="KW-1185">Reference proteome</keyword>
<accession>A0A1H6FBH6</accession>
<keyword evidence="5" id="KW-0143">Chaperone</keyword>
<dbReference type="Pfam" id="PF02556">
    <property type="entry name" value="SecB"/>
    <property type="match status" value="1"/>
</dbReference>
<comment type="subunit">
    <text evidence="5">Homotetramer, a dimer of dimers. One homotetramer interacts with 1 SecA dimer.</text>
</comment>
<dbReference type="GO" id="GO:0015031">
    <property type="term" value="P:protein transport"/>
    <property type="evidence" value="ECO:0007669"/>
    <property type="project" value="UniProtKB-UniRule"/>
</dbReference>
<reference evidence="6 7" key="1">
    <citation type="submission" date="2016-10" db="EMBL/GenBank/DDBJ databases">
        <authorList>
            <person name="de Groot N.N."/>
        </authorList>
    </citation>
    <scope>NUCLEOTIDE SEQUENCE [LARGE SCALE GENOMIC DNA]</scope>
    <source>
        <strain evidence="6">MBHS1</strain>
    </source>
</reference>
<protein>
    <recommendedName>
        <fullName evidence="5">Protein-export protein SecB</fullName>
    </recommendedName>
</protein>
<dbReference type="GO" id="GO:0051082">
    <property type="term" value="F:unfolded protein binding"/>
    <property type="evidence" value="ECO:0007669"/>
    <property type="project" value="InterPro"/>
</dbReference>
<name>A0A1H6FBH6_9GAMM</name>
<evidence type="ECO:0000256" key="3">
    <source>
        <dbReference type="ARBA" id="ARBA00022927"/>
    </source>
</evidence>
<evidence type="ECO:0000313" key="7">
    <source>
        <dbReference type="Proteomes" id="UP000236724"/>
    </source>
</evidence>
<dbReference type="GO" id="GO:0005737">
    <property type="term" value="C:cytoplasm"/>
    <property type="evidence" value="ECO:0007669"/>
    <property type="project" value="UniProtKB-SubCell"/>
</dbReference>
<keyword evidence="4 5" id="KW-0811">Translocation</keyword>